<organism evidence="6 7">
    <name type="scientific">Candidatus Falkowbacteria bacterium RIFOXYA2_FULL_47_9</name>
    <dbReference type="NCBI Taxonomy" id="1797995"/>
    <lineage>
        <taxon>Bacteria</taxon>
        <taxon>Candidatus Falkowiibacteriota</taxon>
    </lineage>
</organism>
<dbReference type="GO" id="GO:0032784">
    <property type="term" value="P:regulation of DNA-templated transcription elongation"/>
    <property type="evidence" value="ECO:0007669"/>
    <property type="project" value="InterPro"/>
</dbReference>
<dbReference type="GO" id="GO:0003677">
    <property type="term" value="F:DNA binding"/>
    <property type="evidence" value="ECO:0007669"/>
    <property type="project" value="InterPro"/>
</dbReference>
<dbReference type="STRING" id="1797995.A2242_03620"/>
<name>A0A1F5SQ74_9BACT</name>
<dbReference type="InterPro" id="IPR036953">
    <property type="entry name" value="GreA/GreB_C_sf"/>
</dbReference>
<protein>
    <recommendedName>
        <fullName evidence="8">Transcription elongation factor GreA</fullName>
    </recommendedName>
</protein>
<proteinExistence type="inferred from homology"/>
<dbReference type="AlphaFoldDB" id="A0A1F5SQ74"/>
<feature type="domain" description="Transcription elongation factor GreA/GreB C-terminal" evidence="4">
    <location>
        <begin position="93"/>
        <end position="163"/>
    </location>
</feature>
<dbReference type="EMBL" id="MFGC01000005">
    <property type="protein sequence ID" value="OGF28864.1"/>
    <property type="molecule type" value="Genomic_DNA"/>
</dbReference>
<evidence type="ECO:0000313" key="7">
    <source>
        <dbReference type="Proteomes" id="UP000178925"/>
    </source>
</evidence>
<evidence type="ECO:0000259" key="4">
    <source>
        <dbReference type="Pfam" id="PF01272"/>
    </source>
</evidence>
<dbReference type="InterPro" id="IPR018151">
    <property type="entry name" value="TF_GreA/GreB_CS"/>
</dbReference>
<dbReference type="InterPro" id="IPR001437">
    <property type="entry name" value="Tscrpt_elong_fac_GreA/B_C"/>
</dbReference>
<evidence type="ECO:0000313" key="6">
    <source>
        <dbReference type="EMBL" id="OGF28864.1"/>
    </source>
</evidence>
<dbReference type="Gene3D" id="1.10.287.180">
    <property type="entry name" value="Transcription elongation factor, GreA/GreB, N-terminal domain"/>
    <property type="match status" value="1"/>
</dbReference>
<keyword evidence="2" id="KW-0805">Transcription regulation</keyword>
<evidence type="ECO:0000259" key="5">
    <source>
        <dbReference type="Pfam" id="PF03449"/>
    </source>
</evidence>
<sequence>MRLATRKSEKQNIQPVDLHITQDKFDELTTKMEHMKKARPKLAEEVKRLAEMGDFSENAAYQIAKGRLRGLNRRMDETQYFLNHAIIIKHSGSDRVELGHIVTVEANGRTKTYQILGSSETNPDRGIISHNSPLGAALLGRQAGERVPVVLQNKTVAYTILNIA</sequence>
<dbReference type="GO" id="GO:0070063">
    <property type="term" value="F:RNA polymerase binding"/>
    <property type="evidence" value="ECO:0007669"/>
    <property type="project" value="InterPro"/>
</dbReference>
<dbReference type="SUPFAM" id="SSF46557">
    <property type="entry name" value="GreA transcript cleavage protein, N-terminal domain"/>
    <property type="match status" value="1"/>
</dbReference>
<dbReference type="InterPro" id="IPR022691">
    <property type="entry name" value="Tscrpt_elong_fac_GreA/B_N"/>
</dbReference>
<evidence type="ECO:0000256" key="2">
    <source>
        <dbReference type="ARBA" id="ARBA00023015"/>
    </source>
</evidence>
<dbReference type="Proteomes" id="UP000178925">
    <property type="component" value="Unassembled WGS sequence"/>
</dbReference>
<reference evidence="6 7" key="1">
    <citation type="journal article" date="2016" name="Nat. Commun.">
        <title>Thousands of microbial genomes shed light on interconnected biogeochemical processes in an aquifer system.</title>
        <authorList>
            <person name="Anantharaman K."/>
            <person name="Brown C.T."/>
            <person name="Hug L.A."/>
            <person name="Sharon I."/>
            <person name="Castelle C.J."/>
            <person name="Probst A.J."/>
            <person name="Thomas B.C."/>
            <person name="Singh A."/>
            <person name="Wilkins M.J."/>
            <person name="Karaoz U."/>
            <person name="Brodie E.L."/>
            <person name="Williams K.H."/>
            <person name="Hubbard S.S."/>
            <person name="Banfield J.F."/>
        </authorList>
    </citation>
    <scope>NUCLEOTIDE SEQUENCE [LARGE SCALE GENOMIC DNA]</scope>
</reference>
<dbReference type="PANTHER" id="PTHR30437">
    <property type="entry name" value="TRANSCRIPTION ELONGATION FACTOR GREA"/>
    <property type="match status" value="1"/>
</dbReference>
<dbReference type="PIRSF" id="PIRSF006092">
    <property type="entry name" value="GreA_GreB"/>
    <property type="match status" value="1"/>
</dbReference>
<dbReference type="InterPro" id="IPR036805">
    <property type="entry name" value="Tscrpt_elong_fac_GreA/B_N_sf"/>
</dbReference>
<dbReference type="PROSITE" id="PS00830">
    <property type="entry name" value="GREAB_2"/>
    <property type="match status" value="1"/>
</dbReference>
<evidence type="ECO:0000256" key="3">
    <source>
        <dbReference type="ARBA" id="ARBA00023163"/>
    </source>
</evidence>
<dbReference type="Pfam" id="PF01272">
    <property type="entry name" value="GreA_GreB"/>
    <property type="match status" value="1"/>
</dbReference>
<dbReference type="Gene3D" id="3.10.50.30">
    <property type="entry name" value="Transcription elongation factor, GreA/GreB, C-terminal domain"/>
    <property type="match status" value="1"/>
</dbReference>
<evidence type="ECO:0000256" key="1">
    <source>
        <dbReference type="ARBA" id="ARBA00008213"/>
    </source>
</evidence>
<keyword evidence="3" id="KW-0804">Transcription</keyword>
<evidence type="ECO:0008006" key="8">
    <source>
        <dbReference type="Google" id="ProtNLM"/>
    </source>
</evidence>
<dbReference type="InterPro" id="IPR023459">
    <property type="entry name" value="Tscrpt_elong_fac_GreA/B_fam"/>
</dbReference>
<dbReference type="PANTHER" id="PTHR30437:SF4">
    <property type="entry name" value="TRANSCRIPTION ELONGATION FACTOR GREA"/>
    <property type="match status" value="1"/>
</dbReference>
<feature type="domain" description="Transcription elongation factor GreA/GreB N-terminal" evidence="5">
    <location>
        <begin position="20"/>
        <end position="86"/>
    </location>
</feature>
<dbReference type="SUPFAM" id="SSF54534">
    <property type="entry name" value="FKBP-like"/>
    <property type="match status" value="1"/>
</dbReference>
<comment type="similarity">
    <text evidence="1">Belongs to the GreA/GreB family.</text>
</comment>
<comment type="caution">
    <text evidence="6">The sequence shown here is derived from an EMBL/GenBank/DDBJ whole genome shotgun (WGS) entry which is preliminary data.</text>
</comment>
<accession>A0A1F5SQ74</accession>
<gene>
    <name evidence="6" type="ORF">A2242_03620</name>
</gene>
<dbReference type="GO" id="GO:0006354">
    <property type="term" value="P:DNA-templated transcription elongation"/>
    <property type="evidence" value="ECO:0007669"/>
    <property type="project" value="TreeGrafter"/>
</dbReference>
<dbReference type="Pfam" id="PF03449">
    <property type="entry name" value="GreA_GreB_N"/>
    <property type="match status" value="1"/>
</dbReference>